<gene>
    <name evidence="3" type="ORF">M408DRAFT_31258</name>
</gene>
<feature type="region of interest" description="Disordered" evidence="1">
    <location>
        <begin position="58"/>
        <end position="94"/>
    </location>
</feature>
<organism evidence="3 4">
    <name type="scientific">Serendipita vermifera MAFF 305830</name>
    <dbReference type="NCBI Taxonomy" id="933852"/>
    <lineage>
        <taxon>Eukaryota</taxon>
        <taxon>Fungi</taxon>
        <taxon>Dikarya</taxon>
        <taxon>Basidiomycota</taxon>
        <taxon>Agaricomycotina</taxon>
        <taxon>Agaricomycetes</taxon>
        <taxon>Sebacinales</taxon>
        <taxon>Serendipitaceae</taxon>
        <taxon>Serendipita</taxon>
    </lineage>
</organism>
<feature type="chain" id="PRO_5002175364" description="Secreted protein" evidence="2">
    <location>
        <begin position="19"/>
        <end position="109"/>
    </location>
</feature>
<reference evidence="4" key="2">
    <citation type="submission" date="2015-01" db="EMBL/GenBank/DDBJ databases">
        <title>Evolutionary Origins and Diversification of the Mycorrhizal Mutualists.</title>
        <authorList>
            <consortium name="DOE Joint Genome Institute"/>
            <consortium name="Mycorrhizal Genomics Consortium"/>
            <person name="Kohler A."/>
            <person name="Kuo A."/>
            <person name="Nagy L.G."/>
            <person name="Floudas D."/>
            <person name="Copeland A."/>
            <person name="Barry K.W."/>
            <person name="Cichocki N."/>
            <person name="Veneault-Fourrey C."/>
            <person name="LaButti K."/>
            <person name="Lindquist E.A."/>
            <person name="Lipzen A."/>
            <person name="Lundell T."/>
            <person name="Morin E."/>
            <person name="Murat C."/>
            <person name="Riley R."/>
            <person name="Ohm R."/>
            <person name="Sun H."/>
            <person name="Tunlid A."/>
            <person name="Henrissat B."/>
            <person name="Grigoriev I.V."/>
            <person name="Hibbett D.S."/>
            <person name="Martin F."/>
        </authorList>
    </citation>
    <scope>NUCLEOTIDE SEQUENCE [LARGE SCALE GENOMIC DNA]</scope>
    <source>
        <strain evidence="4">MAFF 305830</strain>
    </source>
</reference>
<reference evidence="3 4" key="1">
    <citation type="submission" date="2014-04" db="EMBL/GenBank/DDBJ databases">
        <authorList>
            <consortium name="DOE Joint Genome Institute"/>
            <person name="Kuo A."/>
            <person name="Zuccaro A."/>
            <person name="Kohler A."/>
            <person name="Nagy L.G."/>
            <person name="Floudas D."/>
            <person name="Copeland A."/>
            <person name="Barry K.W."/>
            <person name="Cichocki N."/>
            <person name="Veneault-Fourrey C."/>
            <person name="LaButti K."/>
            <person name="Lindquist E.A."/>
            <person name="Lipzen A."/>
            <person name="Lundell T."/>
            <person name="Morin E."/>
            <person name="Murat C."/>
            <person name="Sun H."/>
            <person name="Tunlid A."/>
            <person name="Henrissat B."/>
            <person name="Grigoriev I.V."/>
            <person name="Hibbett D.S."/>
            <person name="Martin F."/>
            <person name="Nordberg H.P."/>
            <person name="Cantor M.N."/>
            <person name="Hua S.X."/>
        </authorList>
    </citation>
    <scope>NUCLEOTIDE SEQUENCE [LARGE SCALE GENOMIC DNA]</scope>
    <source>
        <strain evidence="3 4">MAFF 305830</strain>
    </source>
</reference>
<dbReference type="AlphaFoldDB" id="A0A0C3AJ82"/>
<keyword evidence="4" id="KW-1185">Reference proteome</keyword>
<feature type="signal peptide" evidence="2">
    <location>
        <begin position="1"/>
        <end position="18"/>
    </location>
</feature>
<evidence type="ECO:0000256" key="1">
    <source>
        <dbReference type="SAM" id="MobiDB-lite"/>
    </source>
</evidence>
<accession>A0A0C3AJ82</accession>
<evidence type="ECO:0000313" key="3">
    <source>
        <dbReference type="EMBL" id="KIM19396.1"/>
    </source>
</evidence>
<evidence type="ECO:0000256" key="2">
    <source>
        <dbReference type="SAM" id="SignalP"/>
    </source>
</evidence>
<name>A0A0C3AJ82_SERVB</name>
<protein>
    <recommendedName>
        <fullName evidence="5">Secreted protein</fullName>
    </recommendedName>
</protein>
<keyword evidence="2" id="KW-0732">Signal</keyword>
<dbReference type="EMBL" id="KN824739">
    <property type="protein sequence ID" value="KIM19396.1"/>
    <property type="molecule type" value="Genomic_DNA"/>
</dbReference>
<proteinExistence type="predicted"/>
<dbReference type="HOGENOM" id="CLU_2185572_0_0_1"/>
<dbReference type="Proteomes" id="UP000054097">
    <property type="component" value="Unassembled WGS sequence"/>
</dbReference>
<sequence>MSRLLIILTQWLIRLGSSAGLAQFIDRTLRKETAKDGAKQRAALQQNEQQLCISRTATYRGKGQETPHGLGGTNEPKPLDHHHDQRVDQSIRSPIRHSRNHLRVLFRMG</sequence>
<feature type="compositionally biased region" description="Basic and acidic residues" evidence="1">
    <location>
        <begin position="77"/>
        <end position="89"/>
    </location>
</feature>
<evidence type="ECO:0000313" key="4">
    <source>
        <dbReference type="Proteomes" id="UP000054097"/>
    </source>
</evidence>
<evidence type="ECO:0008006" key="5">
    <source>
        <dbReference type="Google" id="ProtNLM"/>
    </source>
</evidence>